<keyword evidence="1" id="KW-0238">DNA-binding</keyword>
<evidence type="ECO:0000256" key="1">
    <source>
        <dbReference type="PROSITE-ProRule" id="PRU00267"/>
    </source>
</evidence>
<keyword evidence="4" id="KW-1185">Reference proteome</keyword>
<name>A0A397W124_9GLOM</name>
<comment type="caution">
    <text evidence="3">The sequence shown here is derived from an EMBL/GenBank/DDBJ whole genome shotgun (WGS) entry which is preliminary data.</text>
</comment>
<dbReference type="GO" id="GO:0003677">
    <property type="term" value="F:DNA binding"/>
    <property type="evidence" value="ECO:0007669"/>
    <property type="project" value="UniProtKB-UniRule"/>
</dbReference>
<reference evidence="3 4" key="1">
    <citation type="submission" date="2018-06" db="EMBL/GenBank/DDBJ databases">
        <title>Comparative genomics reveals the genomic features of Rhizophagus irregularis, R. cerebriforme, R. diaphanum and Gigaspora rosea, and their symbiotic lifestyle signature.</title>
        <authorList>
            <person name="Morin E."/>
            <person name="San Clemente H."/>
            <person name="Chen E.C.H."/>
            <person name="De La Providencia I."/>
            <person name="Hainaut M."/>
            <person name="Kuo A."/>
            <person name="Kohler A."/>
            <person name="Murat C."/>
            <person name="Tang N."/>
            <person name="Roy S."/>
            <person name="Loubradou J."/>
            <person name="Henrissat B."/>
            <person name="Grigoriev I.V."/>
            <person name="Corradi N."/>
            <person name="Roux C."/>
            <person name="Martin F.M."/>
        </authorList>
    </citation>
    <scope>NUCLEOTIDE SEQUENCE [LARGE SCALE GENOMIC DNA]</scope>
    <source>
        <strain evidence="3 4">DAOM 194757</strain>
    </source>
</reference>
<feature type="domain" description="HMG box" evidence="2">
    <location>
        <begin position="2"/>
        <end position="72"/>
    </location>
</feature>
<dbReference type="SUPFAM" id="SSF47095">
    <property type="entry name" value="HMG-box"/>
    <property type="match status" value="1"/>
</dbReference>
<dbReference type="SMART" id="SM00398">
    <property type="entry name" value="HMG"/>
    <property type="match status" value="1"/>
</dbReference>
<keyword evidence="1" id="KW-0539">Nucleus</keyword>
<evidence type="ECO:0000259" key="2">
    <source>
        <dbReference type="PROSITE" id="PS50118"/>
    </source>
</evidence>
<feature type="DNA-binding region" description="HMG box" evidence="1">
    <location>
        <begin position="2"/>
        <end position="72"/>
    </location>
</feature>
<evidence type="ECO:0000313" key="4">
    <source>
        <dbReference type="Proteomes" id="UP000266673"/>
    </source>
</evidence>
<gene>
    <name evidence="3" type="ORF">C2G38_1898493</name>
</gene>
<dbReference type="Gene3D" id="1.10.30.10">
    <property type="entry name" value="High mobility group box domain"/>
    <property type="match status" value="1"/>
</dbReference>
<proteinExistence type="predicted"/>
<protein>
    <recommendedName>
        <fullName evidence="2">HMG box domain-containing protein</fullName>
    </recommendedName>
</protein>
<dbReference type="GO" id="GO:0005634">
    <property type="term" value="C:nucleus"/>
    <property type="evidence" value="ECO:0007669"/>
    <property type="project" value="UniProtKB-UniRule"/>
</dbReference>
<accession>A0A397W124</accession>
<sequence length="77" mass="9265">KTPRPQNSFLLFRKDFAARHRSLHKGKKISSKEISTLAAERWNEQPPSVRLFFRQLELKALDKHKELFPNYRYQPNK</sequence>
<dbReference type="InterPro" id="IPR009071">
    <property type="entry name" value="HMG_box_dom"/>
</dbReference>
<feature type="non-terminal residue" evidence="3">
    <location>
        <position position="77"/>
    </location>
</feature>
<dbReference type="InterPro" id="IPR036910">
    <property type="entry name" value="HMG_box_dom_sf"/>
</dbReference>
<dbReference type="PROSITE" id="PS50118">
    <property type="entry name" value="HMG_BOX_2"/>
    <property type="match status" value="1"/>
</dbReference>
<dbReference type="Proteomes" id="UP000266673">
    <property type="component" value="Unassembled WGS sequence"/>
</dbReference>
<dbReference type="EMBL" id="QKWP01000066">
    <property type="protein sequence ID" value="RIB28444.1"/>
    <property type="molecule type" value="Genomic_DNA"/>
</dbReference>
<organism evidence="3 4">
    <name type="scientific">Gigaspora rosea</name>
    <dbReference type="NCBI Taxonomy" id="44941"/>
    <lineage>
        <taxon>Eukaryota</taxon>
        <taxon>Fungi</taxon>
        <taxon>Fungi incertae sedis</taxon>
        <taxon>Mucoromycota</taxon>
        <taxon>Glomeromycotina</taxon>
        <taxon>Glomeromycetes</taxon>
        <taxon>Diversisporales</taxon>
        <taxon>Gigasporaceae</taxon>
        <taxon>Gigaspora</taxon>
    </lineage>
</organism>
<dbReference type="OrthoDB" id="6247875at2759"/>
<dbReference type="AlphaFoldDB" id="A0A397W124"/>
<feature type="non-terminal residue" evidence="3">
    <location>
        <position position="1"/>
    </location>
</feature>
<evidence type="ECO:0000313" key="3">
    <source>
        <dbReference type="EMBL" id="RIB28444.1"/>
    </source>
</evidence>
<dbReference type="Pfam" id="PF00505">
    <property type="entry name" value="HMG_box"/>
    <property type="match status" value="1"/>
</dbReference>